<dbReference type="PANTHER" id="PTHR43875">
    <property type="entry name" value="MALTODEXTRIN IMPORT ATP-BINDING PROTEIN MSMX"/>
    <property type="match status" value="1"/>
</dbReference>
<evidence type="ECO:0000256" key="1">
    <source>
        <dbReference type="ARBA" id="ARBA00022448"/>
    </source>
</evidence>
<keyword evidence="6" id="KW-1185">Reference proteome</keyword>
<dbReference type="InterPro" id="IPR003439">
    <property type="entry name" value="ABC_transporter-like_ATP-bd"/>
</dbReference>
<proteinExistence type="predicted"/>
<organism evidence="5 6">
    <name type="scientific">Nonomuraea dietziae</name>
    <dbReference type="NCBI Taxonomy" id="65515"/>
    <lineage>
        <taxon>Bacteria</taxon>
        <taxon>Bacillati</taxon>
        <taxon>Actinomycetota</taxon>
        <taxon>Actinomycetes</taxon>
        <taxon>Streptosporangiales</taxon>
        <taxon>Streptosporangiaceae</taxon>
        <taxon>Nonomuraea</taxon>
    </lineage>
</organism>
<dbReference type="CDD" id="cd03301">
    <property type="entry name" value="ABC_MalK_N"/>
    <property type="match status" value="1"/>
</dbReference>
<sequence>MASIVLSNVDKIYAGGVKAVNGLNLEIKDGEFMVLVGPSGCGKSTALRMIAGLEDISGGEISIGEKVVNHLPPKDRDIAMVFQNYALYPHMTVEENLAFGLKLRKMPKPEIQKRVNEAAKMLGLETYLKRKPAALSGGQRQRVAMGRAIVREPQAFLMDEPLSNLDAKLRVSMRASLNQMHERLGVTTVYVTHDQVEAMTLGDRVCVLRDGLLQQVDTPQNLFDKPVNLFVAGFMGSPSMNFVTAQVVRDGDGAAVTFADVKLQIPASTFTEKPGLDQYIGKSLILGIRPSDFEDASAAGSHANGWATLPAKAEVTEELGSEINVLFLIDAPPVEHKDTVAAQDTGDDEEAALPLIGDKSLWTARVNARSHVRPGQTIDLVVDTHNLHFFDSESGLAIGHEANR</sequence>
<dbReference type="Pfam" id="PF17912">
    <property type="entry name" value="OB_MalK"/>
    <property type="match status" value="1"/>
</dbReference>
<dbReference type="PANTHER" id="PTHR43875:SF1">
    <property type="entry name" value="OSMOPROTECTIVE COMPOUNDS UPTAKE ATP-BINDING PROTEIN GGTA"/>
    <property type="match status" value="1"/>
</dbReference>
<protein>
    <submittedName>
        <fullName evidence="5">Multiple sugar transport system ATP-binding protein</fullName>
    </submittedName>
</protein>
<dbReference type="Gene3D" id="3.40.50.300">
    <property type="entry name" value="P-loop containing nucleotide triphosphate hydrolases"/>
    <property type="match status" value="1"/>
</dbReference>
<dbReference type="GO" id="GO:0005524">
    <property type="term" value="F:ATP binding"/>
    <property type="evidence" value="ECO:0007669"/>
    <property type="project" value="UniProtKB-KW"/>
</dbReference>
<keyword evidence="1" id="KW-0813">Transport</keyword>
<dbReference type="InterPro" id="IPR003593">
    <property type="entry name" value="AAA+_ATPase"/>
</dbReference>
<dbReference type="PROSITE" id="PS00211">
    <property type="entry name" value="ABC_TRANSPORTER_1"/>
    <property type="match status" value="1"/>
</dbReference>
<evidence type="ECO:0000313" key="5">
    <source>
        <dbReference type="EMBL" id="MBB3726450.1"/>
    </source>
</evidence>
<dbReference type="Gene3D" id="2.40.50.100">
    <property type="match status" value="1"/>
</dbReference>
<dbReference type="SUPFAM" id="SSF52540">
    <property type="entry name" value="P-loop containing nucleoside triphosphate hydrolases"/>
    <property type="match status" value="1"/>
</dbReference>
<dbReference type="GO" id="GO:0140359">
    <property type="term" value="F:ABC-type transporter activity"/>
    <property type="evidence" value="ECO:0007669"/>
    <property type="project" value="InterPro"/>
</dbReference>
<dbReference type="InterPro" id="IPR008995">
    <property type="entry name" value="Mo/tungstate-bd_C_term_dom"/>
</dbReference>
<dbReference type="InterPro" id="IPR027417">
    <property type="entry name" value="P-loop_NTPase"/>
</dbReference>
<dbReference type="NCBIfam" id="NF008653">
    <property type="entry name" value="PRK11650.1"/>
    <property type="match status" value="1"/>
</dbReference>
<evidence type="ECO:0000313" key="6">
    <source>
        <dbReference type="Proteomes" id="UP000579945"/>
    </source>
</evidence>
<name>A0A7W5V7P9_9ACTN</name>
<comment type="caution">
    <text evidence="5">The sequence shown here is derived from an EMBL/GenBank/DDBJ whole genome shotgun (WGS) entry which is preliminary data.</text>
</comment>
<dbReference type="AlphaFoldDB" id="A0A7W5V7P9"/>
<dbReference type="PROSITE" id="PS50893">
    <property type="entry name" value="ABC_TRANSPORTER_2"/>
    <property type="match status" value="1"/>
</dbReference>
<dbReference type="SMART" id="SM00382">
    <property type="entry name" value="AAA"/>
    <property type="match status" value="1"/>
</dbReference>
<evidence type="ECO:0000256" key="2">
    <source>
        <dbReference type="ARBA" id="ARBA00022741"/>
    </source>
</evidence>
<dbReference type="FunFam" id="3.40.50.300:FF:000042">
    <property type="entry name" value="Maltose/maltodextrin ABC transporter, ATP-binding protein"/>
    <property type="match status" value="1"/>
</dbReference>
<dbReference type="GO" id="GO:0016887">
    <property type="term" value="F:ATP hydrolysis activity"/>
    <property type="evidence" value="ECO:0007669"/>
    <property type="project" value="InterPro"/>
</dbReference>
<dbReference type="InterPro" id="IPR040582">
    <property type="entry name" value="OB_MalK-like"/>
</dbReference>
<dbReference type="EMBL" id="JACIBV010000001">
    <property type="protein sequence ID" value="MBB3726450.1"/>
    <property type="molecule type" value="Genomic_DNA"/>
</dbReference>
<keyword evidence="3 5" id="KW-0067">ATP-binding</keyword>
<evidence type="ECO:0000259" key="4">
    <source>
        <dbReference type="PROSITE" id="PS50893"/>
    </source>
</evidence>
<dbReference type="InterPro" id="IPR012340">
    <property type="entry name" value="NA-bd_OB-fold"/>
</dbReference>
<dbReference type="InterPro" id="IPR017871">
    <property type="entry name" value="ABC_transporter-like_CS"/>
</dbReference>
<evidence type="ECO:0000256" key="3">
    <source>
        <dbReference type="ARBA" id="ARBA00022840"/>
    </source>
</evidence>
<dbReference type="Proteomes" id="UP000579945">
    <property type="component" value="Unassembled WGS sequence"/>
</dbReference>
<accession>A0A7W5V7P9</accession>
<dbReference type="Pfam" id="PF00005">
    <property type="entry name" value="ABC_tran"/>
    <property type="match status" value="1"/>
</dbReference>
<reference evidence="5 6" key="1">
    <citation type="submission" date="2020-08" db="EMBL/GenBank/DDBJ databases">
        <title>Sequencing the genomes of 1000 actinobacteria strains.</title>
        <authorList>
            <person name="Klenk H.-P."/>
        </authorList>
    </citation>
    <scope>NUCLEOTIDE SEQUENCE [LARGE SCALE GENOMIC DNA]</scope>
    <source>
        <strain evidence="5 6">DSM 44320</strain>
    </source>
</reference>
<dbReference type="GO" id="GO:0055052">
    <property type="term" value="C:ATP-binding cassette (ABC) transporter complex, substrate-binding subunit-containing"/>
    <property type="evidence" value="ECO:0007669"/>
    <property type="project" value="TreeGrafter"/>
</dbReference>
<gene>
    <name evidence="5" type="ORF">FHR33_002310</name>
</gene>
<feature type="domain" description="ABC transporter" evidence="4">
    <location>
        <begin position="4"/>
        <end position="235"/>
    </location>
</feature>
<keyword evidence="2" id="KW-0547">Nucleotide-binding</keyword>
<dbReference type="RefSeq" id="WP_183645897.1">
    <property type="nucleotide sequence ID" value="NZ_BAAAXX010000113.1"/>
</dbReference>
<dbReference type="Gene3D" id="2.40.50.140">
    <property type="entry name" value="Nucleic acid-binding proteins"/>
    <property type="match status" value="1"/>
</dbReference>
<dbReference type="GO" id="GO:0008643">
    <property type="term" value="P:carbohydrate transport"/>
    <property type="evidence" value="ECO:0007669"/>
    <property type="project" value="InterPro"/>
</dbReference>
<keyword evidence="5" id="KW-0762">Sugar transport</keyword>
<dbReference type="SUPFAM" id="SSF50331">
    <property type="entry name" value="MOP-like"/>
    <property type="match status" value="1"/>
</dbReference>
<dbReference type="GeneID" id="95388813"/>
<dbReference type="InterPro" id="IPR015855">
    <property type="entry name" value="ABC_transpr_MalK-like"/>
</dbReference>
<dbReference type="InterPro" id="IPR047641">
    <property type="entry name" value="ABC_transpr_MalK/UgpC-like"/>
</dbReference>